<keyword evidence="5" id="KW-1185">Reference proteome</keyword>
<evidence type="ECO:0000313" key="4">
    <source>
        <dbReference type="EMBL" id="MEJ5945978.1"/>
    </source>
</evidence>
<feature type="transmembrane region" description="Helical" evidence="2">
    <location>
        <begin position="227"/>
        <end position="250"/>
    </location>
</feature>
<comment type="caution">
    <text evidence="4">The sequence shown here is derived from an EMBL/GenBank/DDBJ whole genome shotgun (WGS) entry which is preliminary data.</text>
</comment>
<feature type="transmembrane region" description="Helical" evidence="2">
    <location>
        <begin position="188"/>
        <end position="215"/>
    </location>
</feature>
<feature type="compositionally biased region" description="Basic and acidic residues" evidence="1">
    <location>
        <begin position="150"/>
        <end position="176"/>
    </location>
</feature>
<name>A0ABU8RLZ1_9ACTN</name>
<keyword evidence="2" id="KW-0812">Transmembrane</keyword>
<feature type="compositionally biased region" description="Low complexity" evidence="1">
    <location>
        <begin position="12"/>
        <end position="34"/>
    </location>
</feature>
<dbReference type="Proteomes" id="UP001387100">
    <property type="component" value="Unassembled WGS sequence"/>
</dbReference>
<organism evidence="4 5">
    <name type="scientific">Pseudokineococcus basanitobsidens</name>
    <dbReference type="NCBI Taxonomy" id="1926649"/>
    <lineage>
        <taxon>Bacteria</taxon>
        <taxon>Bacillati</taxon>
        <taxon>Actinomycetota</taxon>
        <taxon>Actinomycetes</taxon>
        <taxon>Kineosporiales</taxon>
        <taxon>Kineosporiaceae</taxon>
        <taxon>Pseudokineococcus</taxon>
    </lineage>
</organism>
<dbReference type="Pfam" id="PF07331">
    <property type="entry name" value="TctB"/>
    <property type="match status" value="1"/>
</dbReference>
<gene>
    <name evidence="4" type="ORF">WDZ17_11820</name>
</gene>
<feature type="region of interest" description="Disordered" evidence="1">
    <location>
        <begin position="119"/>
        <end position="177"/>
    </location>
</feature>
<feature type="transmembrane region" description="Helical" evidence="2">
    <location>
        <begin position="87"/>
        <end position="108"/>
    </location>
</feature>
<feature type="transmembrane region" description="Helical" evidence="2">
    <location>
        <begin position="52"/>
        <end position="71"/>
    </location>
</feature>
<evidence type="ECO:0000259" key="3">
    <source>
        <dbReference type="Pfam" id="PF07331"/>
    </source>
</evidence>
<feature type="region of interest" description="Disordered" evidence="1">
    <location>
        <begin position="1"/>
        <end position="51"/>
    </location>
</feature>
<feature type="compositionally biased region" description="Low complexity" evidence="1">
    <location>
        <begin position="120"/>
        <end position="138"/>
    </location>
</feature>
<dbReference type="InterPro" id="IPR009936">
    <property type="entry name" value="DUF1468"/>
</dbReference>
<evidence type="ECO:0000313" key="5">
    <source>
        <dbReference type="Proteomes" id="UP001387100"/>
    </source>
</evidence>
<keyword evidence="2" id="KW-0472">Membrane</keyword>
<feature type="domain" description="DUF1468" evidence="3">
    <location>
        <begin position="55"/>
        <end position="253"/>
    </location>
</feature>
<sequence length="259" mass="26205">MSATTPGGGRPGSTRDALDGGSHPAGAGAAAHDGPPQEEGPRTAPPEPSRGSFAMAAAVTGFALFLTYGLVVMDPEESAEGGPGPEFFPVIVLVLAWVVAVGLVVDAVRERRAAHRRLADAGPRPAGAPTDDAAAGSAGLATTVAADQSTADRDTADRGTADRGTADRGTAQREPDLPVAPTDWRAMVLVAVTFAIFIAVLVPLGWLLAGTWLFWGTAQSLGSRRRLFDVGVALAVAAVVQLAFSAGLGLNLPAGVLAL</sequence>
<evidence type="ECO:0000256" key="2">
    <source>
        <dbReference type="SAM" id="Phobius"/>
    </source>
</evidence>
<accession>A0ABU8RLZ1</accession>
<evidence type="ECO:0000256" key="1">
    <source>
        <dbReference type="SAM" id="MobiDB-lite"/>
    </source>
</evidence>
<feature type="compositionally biased region" description="Gly residues" evidence="1">
    <location>
        <begin position="1"/>
        <end position="11"/>
    </location>
</feature>
<dbReference type="RefSeq" id="WP_339575363.1">
    <property type="nucleotide sequence ID" value="NZ_JBBIAA010000014.1"/>
</dbReference>
<reference evidence="4 5" key="1">
    <citation type="journal article" date="2017" name="Int. J. Syst. Evol. Microbiol.">
        <title>Pseudokineococcus basanitobsidens sp. nov., isolated from volcanic rock.</title>
        <authorList>
            <person name="Lee D.W."/>
            <person name="Park M.Y."/>
            <person name="Kim J.J."/>
            <person name="Kim B.S."/>
        </authorList>
    </citation>
    <scope>NUCLEOTIDE SEQUENCE [LARGE SCALE GENOMIC DNA]</scope>
    <source>
        <strain evidence="4 5">DSM 103726</strain>
    </source>
</reference>
<protein>
    <submittedName>
        <fullName evidence="4">Tripartite tricarboxylate transporter TctB family protein</fullName>
    </submittedName>
</protein>
<proteinExistence type="predicted"/>
<dbReference type="EMBL" id="JBBIAA010000014">
    <property type="protein sequence ID" value="MEJ5945978.1"/>
    <property type="molecule type" value="Genomic_DNA"/>
</dbReference>
<keyword evidence="2" id="KW-1133">Transmembrane helix</keyword>